<feature type="domain" description="GH84" evidence="5">
    <location>
        <begin position="222"/>
        <end position="502"/>
    </location>
</feature>
<evidence type="ECO:0000256" key="2">
    <source>
        <dbReference type="ARBA" id="ARBA00023295"/>
    </source>
</evidence>
<dbReference type="STRING" id="85558.T45_08745"/>
<reference evidence="6 7" key="1">
    <citation type="journal article" date="2011" name="Plasmid">
        <title>Streptomyces turgidiscabies Car8 contains a modular pathogenicity island that shares virulence genes with other actinobacterial plant pathogens.</title>
        <authorList>
            <person name="Huguet-Tapia J.C."/>
            <person name="Badger J.H."/>
            <person name="Loria R."/>
            <person name="Pettis G.S."/>
        </authorList>
    </citation>
    <scope>NUCLEOTIDE SEQUENCE [LARGE SCALE GENOMIC DNA]</scope>
    <source>
        <strain evidence="6 7">Car8</strain>
    </source>
</reference>
<evidence type="ECO:0000256" key="3">
    <source>
        <dbReference type="PROSITE-ProRule" id="PRU01353"/>
    </source>
</evidence>
<gene>
    <name evidence="6" type="ORF">STRTUCAR8_07631</name>
</gene>
<organism evidence="6 7">
    <name type="scientific">Streptomyces turgidiscabies (strain Car8)</name>
    <dbReference type="NCBI Taxonomy" id="698760"/>
    <lineage>
        <taxon>Bacteria</taxon>
        <taxon>Bacillati</taxon>
        <taxon>Actinomycetota</taxon>
        <taxon>Actinomycetes</taxon>
        <taxon>Kitasatosporales</taxon>
        <taxon>Streptomycetaceae</taxon>
        <taxon>Streptomyces</taxon>
    </lineage>
</organism>
<dbReference type="PATRIC" id="fig|698760.3.peg.1930"/>
<dbReference type="PROSITE" id="PS52009">
    <property type="entry name" value="GH84"/>
    <property type="match status" value="1"/>
</dbReference>
<dbReference type="InterPro" id="IPR015882">
    <property type="entry name" value="HEX_bac_N"/>
</dbReference>
<evidence type="ECO:0000313" key="6">
    <source>
        <dbReference type="EMBL" id="ELP69395.1"/>
    </source>
</evidence>
<dbReference type="SUPFAM" id="SSF55545">
    <property type="entry name" value="beta-N-acetylhexosaminidase-like domain"/>
    <property type="match status" value="1"/>
</dbReference>
<dbReference type="Pfam" id="PF02838">
    <property type="entry name" value="Glyco_hydro_20b"/>
    <property type="match status" value="1"/>
</dbReference>
<sequence>MRQWPTPPALLLGAALALLGLLLATVLTDGPQTPAAPEDATGNNRPSTSAPPTPDDDSAAQLPARVPALWPTPRSVRPGRGTVRIGGTVALHSDSGTDAATLDTVARTLREAGVHQVRYGDRAQRNELLLTIASSAGQTSDEASTTLRTLGFEPSRTLPPSGYVLAAGPDDKGRPRIVLVGADPDGAFHAAQTLAQLVRPVGSSAPRAELPAVHIRDWPATATRGIVEGFYGTPWTQRQRLEQLDFAARWKLNTYIYTPKDDPYLRARWRDPYPAARLAVLRTLVQRATADHITFVHAVSPGPTVCYSSPTDTAALTRKFRQLWDIGVRAFAVPLDDIDISRWNCSRDQSAYGTGKAAVARAQADLLNRVQREFVGTHRGAAPLITVPTEYTGARSSAYKRTLAARLDPAVTVMWTGAQVVSPTLRTAQAREARSTYAHPVLVWDNYPVNDYTPGHLLLGPYEGRDRTLPGAVAGLTANPMNQAAASAPALFSLAAYTWNPEKYRPEAALDAGLATLAAGDTRALTALRAFADVNRVSRVNAVQAPGLAALTAAYWRGGATAEKALRTRLTDLAGARETVPAAFRSAASPWLACAGDWARAALAAMAVHEGGGSRSEVRSLRAAARAHTVHNWQGRTREVEVGTGVLDTFVARALGET</sequence>
<dbReference type="Gene3D" id="3.30.379.10">
    <property type="entry name" value="Chitobiase/beta-hexosaminidase domain 2-like"/>
    <property type="match status" value="1"/>
</dbReference>
<dbReference type="Gene3D" id="3.20.20.80">
    <property type="entry name" value="Glycosidases"/>
    <property type="match status" value="1"/>
</dbReference>
<dbReference type="PANTHER" id="PTHR13170:SF16">
    <property type="entry name" value="PROTEIN O-GLCNACASE"/>
    <property type="match status" value="1"/>
</dbReference>
<dbReference type="EMBL" id="AEJB01000149">
    <property type="protein sequence ID" value="ELP69395.1"/>
    <property type="molecule type" value="Genomic_DNA"/>
</dbReference>
<evidence type="ECO:0000256" key="1">
    <source>
        <dbReference type="ARBA" id="ARBA00022801"/>
    </source>
</evidence>
<dbReference type="InterPro" id="IPR029018">
    <property type="entry name" value="Hex-like_dom2"/>
</dbReference>
<dbReference type="InterPro" id="IPR051822">
    <property type="entry name" value="Glycosyl_Hydrolase_84"/>
</dbReference>
<feature type="region of interest" description="Disordered" evidence="4">
    <location>
        <begin position="30"/>
        <end position="60"/>
    </location>
</feature>
<name>L7FFD3_STRT8</name>
<accession>L7FFD3</accession>
<dbReference type="InterPro" id="IPR011496">
    <property type="entry name" value="O-GlcNAcase_cat"/>
</dbReference>
<dbReference type="Pfam" id="PF07555">
    <property type="entry name" value="NAGidase"/>
    <property type="match status" value="1"/>
</dbReference>
<dbReference type="GeneID" id="97407366"/>
<proteinExistence type="inferred from homology"/>
<keyword evidence="1 3" id="KW-0378">Hydrolase</keyword>
<comment type="caution">
    <text evidence="6">The sequence shown here is derived from an EMBL/GenBank/DDBJ whole genome shotgun (WGS) entry which is preliminary data.</text>
</comment>
<dbReference type="RefSeq" id="WP_006375332.1">
    <property type="nucleotide sequence ID" value="NZ_AEJB01000149.1"/>
</dbReference>
<dbReference type="PANTHER" id="PTHR13170">
    <property type="entry name" value="O-GLCNACASE"/>
    <property type="match status" value="1"/>
</dbReference>
<dbReference type="GO" id="GO:0015929">
    <property type="term" value="F:hexosaminidase activity"/>
    <property type="evidence" value="ECO:0007669"/>
    <property type="project" value="UniProtKB-ARBA"/>
</dbReference>
<protein>
    <submittedName>
        <fullName evidence="6">O-GlcNAcase NagJ domain protein</fullName>
    </submittedName>
</protein>
<evidence type="ECO:0000256" key="4">
    <source>
        <dbReference type="SAM" id="MobiDB-lite"/>
    </source>
</evidence>
<dbReference type="GO" id="GO:1901135">
    <property type="term" value="P:carbohydrate derivative metabolic process"/>
    <property type="evidence" value="ECO:0007669"/>
    <property type="project" value="UniProtKB-ARBA"/>
</dbReference>
<evidence type="ECO:0000313" key="7">
    <source>
        <dbReference type="Proteomes" id="UP000010931"/>
    </source>
</evidence>
<dbReference type="Proteomes" id="UP000010931">
    <property type="component" value="Unassembled WGS sequence"/>
</dbReference>
<feature type="active site" description="Proton donor" evidence="3">
    <location>
        <position position="337"/>
    </location>
</feature>
<keyword evidence="2 3" id="KW-0326">Glycosidase</keyword>
<dbReference type="InterPro" id="IPR017853">
    <property type="entry name" value="GH"/>
</dbReference>
<evidence type="ECO:0000259" key="5">
    <source>
        <dbReference type="PROSITE" id="PS52009"/>
    </source>
</evidence>
<dbReference type="SUPFAM" id="SSF51445">
    <property type="entry name" value="(Trans)glycosidases"/>
    <property type="match status" value="1"/>
</dbReference>
<dbReference type="AlphaFoldDB" id="L7FFD3"/>
<keyword evidence="7" id="KW-1185">Reference proteome</keyword>
<comment type="similarity">
    <text evidence="3">Belongs to the glycosyl hydrolase 84 family.</text>
</comment>
<dbReference type="GO" id="GO:0005975">
    <property type="term" value="P:carbohydrate metabolic process"/>
    <property type="evidence" value="ECO:0007669"/>
    <property type="project" value="UniProtKB-ARBA"/>
</dbReference>